<dbReference type="GO" id="GO:0000160">
    <property type="term" value="P:phosphorelay signal transduction system"/>
    <property type="evidence" value="ECO:0007669"/>
    <property type="project" value="InterPro"/>
</dbReference>
<dbReference type="Gene3D" id="1.10.10.10">
    <property type="entry name" value="Winged helix-like DNA-binding domain superfamily/Winged helix DNA-binding domain"/>
    <property type="match status" value="1"/>
</dbReference>
<dbReference type="AlphaFoldDB" id="A0A2K9EJC3"/>
<keyword evidence="6" id="KW-1185">Reference proteome</keyword>
<keyword evidence="1 2" id="KW-0238">DNA-binding</keyword>
<gene>
    <name evidence="4" type="primary">regX3</name>
    <name evidence="5" type="ORF">B9R14_15070</name>
    <name evidence="4" type="ORF">HVS_10840</name>
</gene>
<dbReference type="SMART" id="SM00862">
    <property type="entry name" value="Trans_reg_C"/>
    <property type="match status" value="1"/>
</dbReference>
<evidence type="ECO:0000259" key="3">
    <source>
        <dbReference type="PROSITE" id="PS51755"/>
    </source>
</evidence>
<feature type="DNA-binding region" description="OmpR/PhoB-type" evidence="2">
    <location>
        <begin position="4"/>
        <end position="81"/>
    </location>
</feature>
<dbReference type="GO" id="GO:0003677">
    <property type="term" value="F:DNA binding"/>
    <property type="evidence" value="ECO:0007669"/>
    <property type="project" value="UniProtKB-UniRule"/>
</dbReference>
<dbReference type="GO" id="GO:0006355">
    <property type="term" value="P:regulation of DNA-templated transcription"/>
    <property type="evidence" value="ECO:0007669"/>
    <property type="project" value="InterPro"/>
</dbReference>
<name>A0A2K9EJC3_9FIRM</name>
<dbReference type="KEGG" id="hsc:HVS_10840"/>
<sequence>MQHQDKYTIKKDTYINVDGREIIRNDKTIPLTTKEFDLIYLLLQNKGRVFSRDELLDRVWGYDYAIGTRSVDIHILRLRKK</sequence>
<organism evidence="4 6">
    <name type="scientific">Acetivibrio saccincola</name>
    <dbReference type="NCBI Taxonomy" id="1677857"/>
    <lineage>
        <taxon>Bacteria</taxon>
        <taxon>Bacillati</taxon>
        <taxon>Bacillota</taxon>
        <taxon>Clostridia</taxon>
        <taxon>Eubacteriales</taxon>
        <taxon>Oscillospiraceae</taxon>
        <taxon>Acetivibrio</taxon>
    </lineage>
</organism>
<dbReference type="EMBL" id="CP025197">
    <property type="protein sequence ID" value="AUG58063.1"/>
    <property type="molecule type" value="Genomic_DNA"/>
</dbReference>
<dbReference type="InterPro" id="IPR036388">
    <property type="entry name" value="WH-like_DNA-bd_sf"/>
</dbReference>
<dbReference type="SUPFAM" id="SSF46894">
    <property type="entry name" value="C-terminal effector domain of the bipartite response regulators"/>
    <property type="match status" value="1"/>
</dbReference>
<dbReference type="CDD" id="cd00383">
    <property type="entry name" value="trans_reg_C"/>
    <property type="match status" value="1"/>
</dbReference>
<evidence type="ECO:0000313" key="5">
    <source>
        <dbReference type="EMBL" id="PQQ67951.1"/>
    </source>
</evidence>
<proteinExistence type="predicted"/>
<dbReference type="PROSITE" id="PS51755">
    <property type="entry name" value="OMPR_PHOB"/>
    <property type="match status" value="1"/>
</dbReference>
<evidence type="ECO:0000313" key="4">
    <source>
        <dbReference type="EMBL" id="AUG58063.1"/>
    </source>
</evidence>
<dbReference type="Proteomes" id="UP000239720">
    <property type="component" value="Unassembled WGS sequence"/>
</dbReference>
<dbReference type="Proteomes" id="UP000233534">
    <property type="component" value="Chromosome"/>
</dbReference>
<evidence type="ECO:0000256" key="1">
    <source>
        <dbReference type="ARBA" id="ARBA00023125"/>
    </source>
</evidence>
<dbReference type="RefSeq" id="WP_101302174.1">
    <property type="nucleotide sequence ID" value="NZ_CP025197.1"/>
</dbReference>
<dbReference type="EMBL" id="NEMB01000003">
    <property type="protein sequence ID" value="PQQ67951.1"/>
    <property type="molecule type" value="Genomic_DNA"/>
</dbReference>
<accession>A0A2K9EJC3</accession>
<evidence type="ECO:0000313" key="7">
    <source>
        <dbReference type="Proteomes" id="UP000239720"/>
    </source>
</evidence>
<protein>
    <submittedName>
        <fullName evidence="4">Sensory transduction protein regX3</fullName>
    </submittedName>
</protein>
<dbReference type="Pfam" id="PF00486">
    <property type="entry name" value="Trans_reg_C"/>
    <property type="match status" value="1"/>
</dbReference>
<evidence type="ECO:0000313" key="6">
    <source>
        <dbReference type="Proteomes" id="UP000233534"/>
    </source>
</evidence>
<reference evidence="5 7" key="2">
    <citation type="journal article" date="2018" name="Syst. Appl. Microbiol.">
        <title>Characterization and high-quality draft genome sequence of Herbivorax saccincola A7, an anaerobic, alkaliphilic, thermophilic, cellulolytic, and xylanolytic bacterium.</title>
        <authorList>
            <person name="Aikawa S."/>
            <person name="Baramee S."/>
            <person name="Sermsathanaswadi J."/>
            <person name="Thianheng P."/>
            <person name="Tachaapaikoon C."/>
            <person name="Shikata A."/>
            <person name="Waeonukul R."/>
            <person name="Pason P."/>
            <person name="Ratanakhanokchai K."/>
            <person name="Kosugi A."/>
        </authorList>
    </citation>
    <scope>NUCLEOTIDE SEQUENCE [LARGE SCALE GENOMIC DNA]</scope>
    <source>
        <strain evidence="5 7">A7</strain>
    </source>
</reference>
<evidence type="ECO:0000256" key="2">
    <source>
        <dbReference type="PROSITE-ProRule" id="PRU01091"/>
    </source>
</evidence>
<dbReference type="InterPro" id="IPR001867">
    <property type="entry name" value="OmpR/PhoB-type_DNA-bd"/>
</dbReference>
<reference evidence="4 6" key="1">
    <citation type="submission" date="2017-12" db="EMBL/GenBank/DDBJ databases">
        <title>Complete genome sequence of Herbivorax saccincola GGR1, a novel Cellulosome-producing hydrolytic bacterium in a thermophilic biogas plant, established by Illumina and Nanopore MinION sequencing.</title>
        <authorList>
            <person name="Pechtl A."/>
            <person name="Ruckert C."/>
            <person name="Koeck D.E."/>
            <person name="Maus I."/>
            <person name="Winkler A."/>
            <person name="Kalinowski J."/>
            <person name="Puhler A."/>
            <person name="Schwarz W.W."/>
            <person name="Zverlov V.V."/>
            <person name="Schluter A."/>
            <person name="Liebl W."/>
        </authorList>
    </citation>
    <scope>NUCLEOTIDE SEQUENCE [LARGE SCALE GENOMIC DNA]</scope>
    <source>
        <strain evidence="4">GGR1</strain>
        <strain evidence="6">SR1</strain>
    </source>
</reference>
<feature type="domain" description="OmpR/PhoB-type" evidence="3">
    <location>
        <begin position="4"/>
        <end position="81"/>
    </location>
</feature>
<dbReference type="InterPro" id="IPR016032">
    <property type="entry name" value="Sig_transdc_resp-reg_C-effctor"/>
</dbReference>
<dbReference type="OrthoDB" id="9787103at2"/>